<evidence type="ECO:0000256" key="1">
    <source>
        <dbReference type="SAM" id="MobiDB-lite"/>
    </source>
</evidence>
<feature type="compositionally biased region" description="Low complexity" evidence="1">
    <location>
        <begin position="46"/>
        <end position="57"/>
    </location>
</feature>
<feature type="region of interest" description="Disordered" evidence="1">
    <location>
        <begin position="277"/>
        <end position="317"/>
    </location>
</feature>
<dbReference type="Proteomes" id="UP001215280">
    <property type="component" value="Unassembled WGS sequence"/>
</dbReference>
<feature type="region of interest" description="Disordered" evidence="1">
    <location>
        <begin position="659"/>
        <end position="681"/>
    </location>
</feature>
<feature type="region of interest" description="Disordered" evidence="1">
    <location>
        <begin position="866"/>
        <end position="915"/>
    </location>
</feature>
<evidence type="ECO:0000313" key="3">
    <source>
        <dbReference type="Proteomes" id="UP001215280"/>
    </source>
</evidence>
<gene>
    <name evidence="2" type="ORF">DFH07DRAFT_776574</name>
</gene>
<feature type="compositionally biased region" description="Basic and acidic residues" evidence="1">
    <location>
        <begin position="277"/>
        <end position="297"/>
    </location>
</feature>
<feature type="compositionally biased region" description="Basic residues" evidence="1">
    <location>
        <begin position="88"/>
        <end position="101"/>
    </location>
</feature>
<feature type="compositionally biased region" description="Low complexity" evidence="1">
    <location>
        <begin position="394"/>
        <end position="404"/>
    </location>
</feature>
<feature type="compositionally biased region" description="Basic and acidic residues" evidence="1">
    <location>
        <begin position="453"/>
        <end position="463"/>
    </location>
</feature>
<feature type="compositionally biased region" description="Pro residues" evidence="1">
    <location>
        <begin position="405"/>
        <end position="425"/>
    </location>
</feature>
<feature type="region of interest" description="Disordered" evidence="1">
    <location>
        <begin position="1"/>
        <end position="109"/>
    </location>
</feature>
<keyword evidence="3" id="KW-1185">Reference proteome</keyword>
<accession>A0AAD7ING2</accession>
<dbReference type="EMBL" id="JARJLG010000101">
    <property type="protein sequence ID" value="KAJ7745804.1"/>
    <property type="molecule type" value="Genomic_DNA"/>
</dbReference>
<protein>
    <submittedName>
        <fullName evidence="2">Uncharacterized protein</fullName>
    </submittedName>
</protein>
<organism evidence="2 3">
    <name type="scientific">Mycena maculata</name>
    <dbReference type="NCBI Taxonomy" id="230809"/>
    <lineage>
        <taxon>Eukaryota</taxon>
        <taxon>Fungi</taxon>
        <taxon>Dikarya</taxon>
        <taxon>Basidiomycota</taxon>
        <taxon>Agaricomycotina</taxon>
        <taxon>Agaricomycetes</taxon>
        <taxon>Agaricomycetidae</taxon>
        <taxon>Agaricales</taxon>
        <taxon>Marasmiineae</taxon>
        <taxon>Mycenaceae</taxon>
        <taxon>Mycena</taxon>
    </lineage>
</organism>
<proteinExistence type="predicted"/>
<sequence length="915" mass="99901">MLAARPTSPASDTHNRPESDFPSPATRRLMPLEDTKARTTLHTVGSRSPPLLSSQSSVHGANAASERIDGVNVKRRARGAGTQGNGSRQKRRSSVRVHPHPAGREMGVRSRARGPCCACTLRADAAKGRGPREAGTPAVHISGGHCMRMPSPSGHAPRRLTAAASPMHHSLPIDTEAIDGTETACPPESDSDANARAVPALPLRCALASCASRCPILPLDERASRTRRPNSPDGIAYVLRYTHRRTTAYTLHTPAVARGYGRRGCAEVYRGRVDRGIGKGGAERRGEGERTRGEWRPGGKRAPSARAPYWRARSGRRTRPALPGMAWGLLERVWTLHVPHVSTENSGEAPAYPRRAGYVPAPAIHRSRSPSAIRHTSSQLPPSANRRKEDDPFAPHSPSSRSPPSSRPFSPPPRAPPPIPLPHVPAIPVHASQRTSRLAPEPKGSKGSGGWGGHEEGARRGGVGERGVGTRKGCVPRHSTRITAPQRRRGPGMRGLCGLRKSVAILAWPCRGRGWAALRRSEDGERIVRRRGMTGAVPGKADADRGADAMQRAGVEGTRAETTRREPAELTLVFIPAGKNRAPRLIELPLGVGRGACWRTEERADPWNVGSGFDKTGADRTGIYPYRLRESPNVDGRRFGLQQVVHYVTHIHSVPTNYIGRGRDGLPGRGRSRRIPSHPGFLAKSRDSRVLASTPQRTLQCVFISRSTVPYNSGSGAVALQSLPGAADLVLHVVERLDIFSKTVGTATKQGQFLIGIEKSKEFPINPLIIKSQPRAETRNTLQIFFKKKQLHWPGWSFSHETRGFFPFCVALTDSTISWRDNFSEVRLKGLRKESMCLQKARSPSVGILNAPHYLQMIQSFPFSSTTNKSQKEIEPETAESGCQIKDRRNDPNFAFSREQQPAARQSDGRKSNRF</sequence>
<dbReference type="AlphaFoldDB" id="A0AAD7ING2"/>
<name>A0AAD7ING2_9AGAR</name>
<evidence type="ECO:0000313" key="2">
    <source>
        <dbReference type="EMBL" id="KAJ7745804.1"/>
    </source>
</evidence>
<reference evidence="2" key="1">
    <citation type="submission" date="2023-03" db="EMBL/GenBank/DDBJ databases">
        <title>Massive genome expansion in bonnet fungi (Mycena s.s.) driven by repeated elements and novel gene families across ecological guilds.</title>
        <authorList>
            <consortium name="Lawrence Berkeley National Laboratory"/>
            <person name="Harder C.B."/>
            <person name="Miyauchi S."/>
            <person name="Viragh M."/>
            <person name="Kuo A."/>
            <person name="Thoen E."/>
            <person name="Andreopoulos B."/>
            <person name="Lu D."/>
            <person name="Skrede I."/>
            <person name="Drula E."/>
            <person name="Henrissat B."/>
            <person name="Morin E."/>
            <person name="Kohler A."/>
            <person name="Barry K."/>
            <person name="LaButti K."/>
            <person name="Morin E."/>
            <person name="Salamov A."/>
            <person name="Lipzen A."/>
            <person name="Mereny Z."/>
            <person name="Hegedus B."/>
            <person name="Baldrian P."/>
            <person name="Stursova M."/>
            <person name="Weitz H."/>
            <person name="Taylor A."/>
            <person name="Grigoriev I.V."/>
            <person name="Nagy L.G."/>
            <person name="Martin F."/>
            <person name="Kauserud H."/>
        </authorList>
    </citation>
    <scope>NUCLEOTIDE SEQUENCE</scope>
    <source>
        <strain evidence="2">CBHHK188m</strain>
    </source>
</reference>
<feature type="region of interest" description="Disordered" evidence="1">
    <location>
        <begin position="364"/>
        <end position="476"/>
    </location>
</feature>
<comment type="caution">
    <text evidence="2">The sequence shown here is derived from an EMBL/GenBank/DDBJ whole genome shotgun (WGS) entry which is preliminary data.</text>
</comment>